<dbReference type="Pfam" id="PF01553">
    <property type="entry name" value="Acyltransferase"/>
    <property type="match status" value="1"/>
</dbReference>
<evidence type="ECO:0000313" key="4">
    <source>
        <dbReference type="EMBL" id="SDH90525.1"/>
    </source>
</evidence>
<dbReference type="SUPFAM" id="SSF69593">
    <property type="entry name" value="Glycerol-3-phosphate (1)-acyltransferase"/>
    <property type="match status" value="1"/>
</dbReference>
<evidence type="ECO:0000256" key="2">
    <source>
        <dbReference type="ARBA" id="ARBA00023315"/>
    </source>
</evidence>
<reference evidence="5" key="1">
    <citation type="submission" date="2016-10" db="EMBL/GenBank/DDBJ databases">
        <authorList>
            <person name="Varghese N."/>
            <person name="Submissions S."/>
        </authorList>
    </citation>
    <scope>NUCLEOTIDE SEQUENCE [LARGE SCALE GENOMIC DNA]</scope>
    <source>
        <strain evidence="5">DSM 22002</strain>
    </source>
</reference>
<accession>A0A1G8G801</accession>
<dbReference type="InterPro" id="IPR002123">
    <property type="entry name" value="Plipid/glycerol_acylTrfase"/>
</dbReference>
<dbReference type="OrthoDB" id="9808424at2"/>
<gene>
    <name evidence="4" type="ORF">SAMN04489720_2798</name>
</gene>
<dbReference type="PANTHER" id="PTHR10434:SF11">
    <property type="entry name" value="1-ACYL-SN-GLYCEROL-3-PHOSPHATE ACYLTRANSFERASE"/>
    <property type="match status" value="1"/>
</dbReference>
<organism evidence="4 5">
    <name type="scientific">Agrococcus jejuensis</name>
    <dbReference type="NCBI Taxonomy" id="399736"/>
    <lineage>
        <taxon>Bacteria</taxon>
        <taxon>Bacillati</taxon>
        <taxon>Actinomycetota</taxon>
        <taxon>Actinomycetes</taxon>
        <taxon>Micrococcales</taxon>
        <taxon>Microbacteriaceae</taxon>
        <taxon>Agrococcus</taxon>
    </lineage>
</organism>
<dbReference type="GO" id="GO:0006654">
    <property type="term" value="P:phosphatidic acid biosynthetic process"/>
    <property type="evidence" value="ECO:0007669"/>
    <property type="project" value="TreeGrafter"/>
</dbReference>
<dbReference type="PANTHER" id="PTHR10434">
    <property type="entry name" value="1-ACYL-SN-GLYCEROL-3-PHOSPHATE ACYLTRANSFERASE"/>
    <property type="match status" value="1"/>
</dbReference>
<dbReference type="STRING" id="399736.SAMN04489720_2798"/>
<sequence>MADAPHPRDRFDSKAHEVARFGAQRGVLKTAVHATVTLTAVDSEKAAALEGKPFILVANHSSHLDAPSILSALPWRIAKTLAIGAAADYFFDVWWRRGLTALFFNAFPVQRSGRRKQVVSARSLLERGIPVLLFPEGTRSKSGRMAHFRPGSAALATTLDVPILPVALIGAHHAHPRGSSWPKPGRLPVTVVFGDPIAPIEGENARDLTARVQAEVVRLVTVHGGPDAKELPA</sequence>
<keyword evidence="5" id="KW-1185">Reference proteome</keyword>
<dbReference type="SMART" id="SM00563">
    <property type="entry name" value="PlsC"/>
    <property type="match status" value="1"/>
</dbReference>
<dbReference type="EMBL" id="LT629695">
    <property type="protein sequence ID" value="SDH90525.1"/>
    <property type="molecule type" value="Genomic_DNA"/>
</dbReference>
<feature type="domain" description="Phospholipid/glycerol acyltransferase" evidence="3">
    <location>
        <begin position="54"/>
        <end position="171"/>
    </location>
</feature>
<evidence type="ECO:0000259" key="3">
    <source>
        <dbReference type="SMART" id="SM00563"/>
    </source>
</evidence>
<name>A0A1G8G801_9MICO</name>
<dbReference type="CDD" id="cd07989">
    <property type="entry name" value="LPLAT_AGPAT-like"/>
    <property type="match status" value="1"/>
</dbReference>
<keyword evidence="1 4" id="KW-0808">Transferase</keyword>
<dbReference type="RefSeq" id="WP_092505969.1">
    <property type="nucleotide sequence ID" value="NZ_LT629695.1"/>
</dbReference>
<evidence type="ECO:0000256" key="1">
    <source>
        <dbReference type="ARBA" id="ARBA00022679"/>
    </source>
</evidence>
<keyword evidence="2 4" id="KW-0012">Acyltransferase</keyword>
<dbReference type="GO" id="GO:0003841">
    <property type="term" value="F:1-acylglycerol-3-phosphate O-acyltransferase activity"/>
    <property type="evidence" value="ECO:0007669"/>
    <property type="project" value="TreeGrafter"/>
</dbReference>
<proteinExistence type="predicted"/>
<dbReference type="AlphaFoldDB" id="A0A1G8G801"/>
<protein>
    <submittedName>
        <fullName evidence="4">1-acyl-sn-glycerol-3-phosphate acyltransferase</fullName>
    </submittedName>
</protein>
<evidence type="ECO:0000313" key="5">
    <source>
        <dbReference type="Proteomes" id="UP000198822"/>
    </source>
</evidence>
<dbReference type="Proteomes" id="UP000198822">
    <property type="component" value="Chromosome I"/>
</dbReference>